<evidence type="ECO:0000313" key="2">
    <source>
        <dbReference type="Proteomes" id="UP001233271"/>
    </source>
</evidence>
<protein>
    <submittedName>
        <fullName evidence="1">Uncharacterized protein</fullName>
    </submittedName>
</protein>
<accession>A0AA48L5J0</accession>
<reference evidence="1" key="1">
    <citation type="journal article" date="2023" name="BMC Genomics">
        <title>Chromosome-level genome assemblies of Cutaneotrichosporon spp. (Trichosporonales, Basidiomycota) reveal imbalanced evolution between nucleotide sequences and chromosome synteny.</title>
        <authorList>
            <person name="Kobayashi Y."/>
            <person name="Kayamori A."/>
            <person name="Aoki K."/>
            <person name="Shiwa Y."/>
            <person name="Matsutani M."/>
            <person name="Fujita N."/>
            <person name="Sugita T."/>
            <person name="Iwasaki W."/>
            <person name="Tanaka N."/>
            <person name="Takashima M."/>
        </authorList>
    </citation>
    <scope>NUCLEOTIDE SEQUENCE</scope>
    <source>
        <strain evidence="1">HIS019</strain>
    </source>
</reference>
<keyword evidence="2" id="KW-1185">Reference proteome</keyword>
<dbReference type="AlphaFoldDB" id="A0AA48L5J0"/>
<evidence type="ECO:0000313" key="1">
    <source>
        <dbReference type="EMBL" id="BEI92351.1"/>
    </source>
</evidence>
<dbReference type="Proteomes" id="UP001233271">
    <property type="component" value="Chromosome 4"/>
</dbReference>
<dbReference type="KEGG" id="ccac:CcaHIS019_0411710"/>
<dbReference type="RefSeq" id="XP_060457616.1">
    <property type="nucleotide sequence ID" value="XM_060601087.1"/>
</dbReference>
<name>A0AA48L5J0_9TREE</name>
<dbReference type="GeneID" id="85496221"/>
<gene>
    <name evidence="1" type="ORF">CcaverHIS019_0411710</name>
</gene>
<sequence length="113" mass="12523">MANPCPLAGEITNAESILWHRWKHFHSVSVAHGNSIAQLHALQQSNMGGLARPILLLHAENYVNEMSQAVTRAHQTFQEQLDAVEGMYGAHSMCPCHQVLYQRGPPRSNSPSL</sequence>
<proteinExistence type="predicted"/>
<dbReference type="EMBL" id="AP028215">
    <property type="protein sequence ID" value="BEI92351.1"/>
    <property type="molecule type" value="Genomic_DNA"/>
</dbReference>
<organism evidence="1 2">
    <name type="scientific">Cutaneotrichosporon cavernicola</name>
    <dbReference type="NCBI Taxonomy" id="279322"/>
    <lineage>
        <taxon>Eukaryota</taxon>
        <taxon>Fungi</taxon>
        <taxon>Dikarya</taxon>
        <taxon>Basidiomycota</taxon>
        <taxon>Agaricomycotina</taxon>
        <taxon>Tremellomycetes</taxon>
        <taxon>Trichosporonales</taxon>
        <taxon>Trichosporonaceae</taxon>
        <taxon>Cutaneotrichosporon</taxon>
    </lineage>
</organism>